<dbReference type="PANTHER" id="PTHR14477">
    <property type="entry name" value="CUB DOMAIN-CONTAINING PROTEIN 1"/>
    <property type="match status" value="1"/>
</dbReference>
<dbReference type="Pfam" id="PF23665">
    <property type="entry name" value="CDCP1_CUB_6"/>
    <property type="match status" value="2"/>
</dbReference>
<evidence type="ECO:0000259" key="2">
    <source>
        <dbReference type="Pfam" id="PF23667"/>
    </source>
</evidence>
<gene>
    <name evidence="4" type="primary">cdcp1b</name>
</gene>
<dbReference type="InterPro" id="IPR056269">
    <property type="entry name" value="CUB_CDCP1_2nd_5th"/>
</dbReference>
<dbReference type="OMA" id="IACETGR"/>
<dbReference type="AlphaFoldDB" id="A0A665VQK7"/>
<dbReference type="Ensembl" id="ENSENLT00000034491.1">
    <property type="protein sequence ID" value="ENSENLP00000033557.1"/>
    <property type="gene ID" value="ENSENLG00000014758.1"/>
</dbReference>
<sequence length="804" mass="89732">MLAVTPDPNTNIIIIRKNNEPDCTVCMDTGPKQKCNLEFLRITDPRNTSVEFSCPQPQDIYDVEINREIDCTETSCSGNIVQTESSLFPDFNRTFTWDFKVVSTRAFQLDFPETGMKQISNEDACPDDHTYTVVTYLRSGPATIGTFCKGGPVTTILARYKGRVSLKVPADAKLNPVDFKVTVGPETNSKFILVAIVKVNLPRGVSNTDFITANYPNEFPDNQKTQWDFTVPGMHNYTVQFGDHTTPECLSGDVQVEYNKGGKKVTKLSLTDPQPQHQQGNFNMVLKNCETNRTLQGLSLKYRVSVMRSGHPVLCTVDLTKHQGVSLQVEKLTSDPNCELSINSKVEEKLNVAAGTKADLSFLDCPSQDVRLTASQVIACQNVASCSASVLTVPKLDSCLPMPLHSFSWHLNIPRDGTVDLVSPTGTLQQSVPGHRCNQPVLLHVAEEDGFSVGDFCFNGTIQKLQVHANVSITATAHNFSKTTGPLLNANFSQEIPETIIYRVSPGMLSPTVLATPNWPEGMKPSSTVSWIVNVPSQYQALVQFANVSQPKCLERHTAMIVKKLGYEEELMSRREDEEPEKQLLIPQSFYLNMSNCIPESGNFGAFVCTSIKLFFNWCHSLTRSYCSYSAYIFSNRKKRDDKKNKASSIYIGGESIFRPGDKHFTKSRPDNNSHVYASIDEMMVYGHLLNNSSYADSMQDHFTGIQVDSYNTFTGPTNGEMPVIKEPDHEPEMDQYKTFLAPSETFIPSRPRTPIDRQDSLGFQDRRMVDNELYTFKSTGEINTIRLSGADMEPQPPITEESL</sequence>
<protein>
    <submittedName>
        <fullName evidence="4">CUB domain containing protein 1</fullName>
    </submittedName>
</protein>
<dbReference type="InterPro" id="IPR056268">
    <property type="entry name" value="CUB_CDCP1_1st"/>
</dbReference>
<dbReference type="InterPro" id="IPR038811">
    <property type="entry name" value="CDCP1"/>
</dbReference>
<dbReference type="Pfam" id="PF23667">
    <property type="entry name" value="CUB_CDCP1_1"/>
    <property type="match status" value="1"/>
</dbReference>
<evidence type="ECO:0000313" key="5">
    <source>
        <dbReference type="Proteomes" id="UP000472264"/>
    </source>
</evidence>
<dbReference type="InterPro" id="IPR056266">
    <property type="entry name" value="CDCP1_CUB_3rd_6th"/>
</dbReference>
<reference evidence="4" key="1">
    <citation type="submission" date="2021-04" db="EMBL/GenBank/DDBJ databases">
        <authorList>
            <consortium name="Wellcome Sanger Institute Data Sharing"/>
        </authorList>
    </citation>
    <scope>NUCLEOTIDE SEQUENCE [LARGE SCALE GENOMIC DNA]</scope>
</reference>
<feature type="domain" description="CDCP1 second and fifth CUB" evidence="3">
    <location>
        <begin position="78"/>
        <end position="184"/>
    </location>
</feature>
<reference evidence="4" key="3">
    <citation type="submission" date="2025-09" db="UniProtKB">
        <authorList>
            <consortium name="Ensembl"/>
        </authorList>
    </citation>
    <scope>IDENTIFICATION</scope>
</reference>
<evidence type="ECO:0000259" key="3">
    <source>
        <dbReference type="Pfam" id="PF23668"/>
    </source>
</evidence>
<evidence type="ECO:0000259" key="1">
    <source>
        <dbReference type="Pfam" id="PF23665"/>
    </source>
</evidence>
<dbReference type="Proteomes" id="UP000472264">
    <property type="component" value="Chromosome 11"/>
</dbReference>
<dbReference type="Pfam" id="PF23668">
    <property type="entry name" value="CUB_CDCP1_2"/>
    <property type="match status" value="2"/>
</dbReference>
<organism evidence="4 5">
    <name type="scientific">Echeneis naucrates</name>
    <name type="common">Live sharksucker</name>
    <dbReference type="NCBI Taxonomy" id="173247"/>
    <lineage>
        <taxon>Eukaryota</taxon>
        <taxon>Metazoa</taxon>
        <taxon>Chordata</taxon>
        <taxon>Craniata</taxon>
        <taxon>Vertebrata</taxon>
        <taxon>Euteleostomi</taxon>
        <taxon>Actinopterygii</taxon>
        <taxon>Neopterygii</taxon>
        <taxon>Teleostei</taxon>
        <taxon>Neoteleostei</taxon>
        <taxon>Acanthomorphata</taxon>
        <taxon>Carangaria</taxon>
        <taxon>Carangiformes</taxon>
        <taxon>Echeneidae</taxon>
        <taxon>Echeneis</taxon>
    </lineage>
</organism>
<reference evidence="4" key="2">
    <citation type="submission" date="2025-08" db="UniProtKB">
        <authorList>
            <consortium name="Ensembl"/>
        </authorList>
    </citation>
    <scope>IDENTIFICATION</scope>
</reference>
<name>A0A665VQK7_ECHNA</name>
<feature type="domain" description="CDCP1 first CUB" evidence="2">
    <location>
        <begin position="2"/>
        <end position="71"/>
    </location>
</feature>
<dbReference type="InParanoid" id="A0A665VQK7"/>
<evidence type="ECO:0000313" key="4">
    <source>
        <dbReference type="Ensembl" id="ENSENLP00000033557.1"/>
    </source>
</evidence>
<keyword evidence="5" id="KW-1185">Reference proteome</keyword>
<dbReference type="PANTHER" id="PTHR14477:SF1">
    <property type="entry name" value="CUB DOMAIN-CONTAINING PROTEIN 1"/>
    <property type="match status" value="1"/>
</dbReference>
<proteinExistence type="predicted"/>
<dbReference type="FunCoup" id="A0A665VQK7">
    <property type="interactions" value="1145"/>
</dbReference>
<feature type="domain" description="CDCP1 third and sixth CUB" evidence="1">
    <location>
        <begin position="498"/>
        <end position="606"/>
    </location>
</feature>
<feature type="domain" description="CDCP1 second and fifth CUB" evidence="3">
    <location>
        <begin position="392"/>
        <end position="484"/>
    </location>
</feature>
<feature type="domain" description="CDCP1 third and sixth CUB" evidence="1">
    <location>
        <begin position="197"/>
        <end position="298"/>
    </location>
</feature>
<accession>A0A665VQK7</accession>